<protein>
    <submittedName>
        <fullName evidence="1">Uncharacterized protein</fullName>
    </submittedName>
</protein>
<dbReference type="RefSeq" id="WP_181418879.1">
    <property type="nucleotide sequence ID" value="NZ_QJTI01000004.1"/>
</dbReference>
<keyword evidence="2" id="KW-1185">Reference proteome</keyword>
<reference evidence="1 2" key="1">
    <citation type="submission" date="2018-06" db="EMBL/GenBank/DDBJ databases">
        <title>Genomic Encyclopedia of Archaeal and Bacterial Type Strains, Phase II (KMG-II): from individual species to whole genera.</title>
        <authorList>
            <person name="Goeker M."/>
        </authorList>
    </citation>
    <scope>NUCLEOTIDE SEQUENCE [LARGE SCALE GENOMIC DNA]</scope>
    <source>
        <strain evidence="1 2">JCM 11668</strain>
    </source>
</reference>
<proteinExistence type="predicted"/>
<organism evidence="1 2">
    <name type="scientific">Rhodopseudomonas faecalis</name>
    <dbReference type="NCBI Taxonomy" id="99655"/>
    <lineage>
        <taxon>Bacteria</taxon>
        <taxon>Pseudomonadati</taxon>
        <taxon>Pseudomonadota</taxon>
        <taxon>Alphaproteobacteria</taxon>
        <taxon>Hyphomicrobiales</taxon>
        <taxon>Nitrobacteraceae</taxon>
        <taxon>Rhodopseudomonas</taxon>
    </lineage>
</organism>
<sequence length="68" mass="7384">MGLELPEPDPNLVAAIIYHPEDDIDTLLAELGEWWREVSTRQAARAVRALEIAAAELSAQTTASGRPS</sequence>
<accession>A0A318TLY0</accession>
<name>A0A318TLY0_9BRAD</name>
<evidence type="ECO:0000313" key="2">
    <source>
        <dbReference type="Proteomes" id="UP000248148"/>
    </source>
</evidence>
<gene>
    <name evidence="1" type="ORF">BJ122_10435</name>
</gene>
<comment type="caution">
    <text evidence="1">The sequence shown here is derived from an EMBL/GenBank/DDBJ whole genome shotgun (WGS) entry which is preliminary data.</text>
</comment>
<dbReference type="EMBL" id="QJTI01000004">
    <property type="protein sequence ID" value="PYF04058.1"/>
    <property type="molecule type" value="Genomic_DNA"/>
</dbReference>
<dbReference type="AlphaFoldDB" id="A0A318TLY0"/>
<dbReference type="Proteomes" id="UP000248148">
    <property type="component" value="Unassembled WGS sequence"/>
</dbReference>
<evidence type="ECO:0000313" key="1">
    <source>
        <dbReference type="EMBL" id="PYF04058.1"/>
    </source>
</evidence>